<dbReference type="EMBL" id="CP009533">
    <property type="protein sequence ID" value="AIS16742.1"/>
    <property type="molecule type" value="Genomic_DNA"/>
</dbReference>
<evidence type="ECO:0000313" key="9">
    <source>
        <dbReference type="Proteomes" id="UP000029499"/>
    </source>
</evidence>
<feature type="domain" description="MucB/RseB C-terminal" evidence="7">
    <location>
        <begin position="212"/>
        <end position="307"/>
    </location>
</feature>
<dbReference type="AlphaFoldDB" id="A0A089YQS3"/>
<evidence type="ECO:0000256" key="4">
    <source>
        <dbReference type="ARBA" id="ARBA00022764"/>
    </source>
</evidence>
<dbReference type="CDD" id="cd16327">
    <property type="entry name" value="RseB"/>
    <property type="match status" value="1"/>
</dbReference>
<dbReference type="eggNOG" id="COG3026">
    <property type="taxonomic scope" value="Bacteria"/>
</dbReference>
<dbReference type="OrthoDB" id="7067274at2"/>
<dbReference type="GO" id="GO:0032885">
    <property type="term" value="P:regulation of polysaccharide biosynthetic process"/>
    <property type="evidence" value="ECO:0007669"/>
    <property type="project" value="TreeGrafter"/>
</dbReference>
<feature type="chain" id="PRO_5001852165" evidence="5">
    <location>
        <begin position="20"/>
        <end position="316"/>
    </location>
</feature>
<dbReference type="GO" id="GO:0045152">
    <property type="term" value="F:antisigma factor binding"/>
    <property type="evidence" value="ECO:0007669"/>
    <property type="project" value="TreeGrafter"/>
</dbReference>
<dbReference type="PANTHER" id="PTHR38782">
    <property type="match status" value="1"/>
</dbReference>
<comment type="similarity">
    <text evidence="2">Belongs to the RseB family.</text>
</comment>
<dbReference type="Pfam" id="PF03888">
    <property type="entry name" value="MucB_RseB"/>
    <property type="match status" value="1"/>
</dbReference>
<evidence type="ECO:0000259" key="7">
    <source>
        <dbReference type="Pfam" id="PF17188"/>
    </source>
</evidence>
<dbReference type="InterPro" id="IPR005588">
    <property type="entry name" value="MucB_RseB"/>
</dbReference>
<protein>
    <submittedName>
        <fullName evidence="8">RNA polymerase sigma-H factor AlgU</fullName>
    </submittedName>
</protein>
<reference evidence="8 9" key="1">
    <citation type="journal article" date="2015" name="J. Biotechnol.">
        <title>Complete genome sequence of Pseudomonas rhizosphaerae IH5T (=DSM 16299T), a phosphate-solubilizing rhizobacterium for bacterial biofertilizer.</title>
        <authorList>
            <person name="Kwak Y."/>
            <person name="Jung B.K."/>
            <person name="Shin J.H."/>
        </authorList>
    </citation>
    <scope>NUCLEOTIDE SEQUENCE [LARGE SCALE GENOMIC DNA]</scope>
    <source>
        <strain evidence="8">DSM 16299</strain>
    </source>
</reference>
<keyword evidence="3 5" id="KW-0732">Signal</keyword>
<comment type="subcellular location">
    <subcellularLocation>
        <location evidence="1">Periplasm</location>
    </subcellularLocation>
</comment>
<name>A0A089YQS3_9PSED</name>
<sequence length="316" mass="34202">MRAALFLPILIGLAAPAVAAPDAAQWLETMAQAERTQAFEGTFVYERDGDFSTYQIWHRVGDGAVQDRVLKLDGVASERVQSDGRTVCMTGRSLVGIAQLSHGAIASVDPLKLMSWYELRVAGASRVAGRDAVVVTLVPRDRDRYAFEMHLDSHTGLLLKSLLIDAKGRLLERLQYTRLQPGAPVLADLKSTANCKPVLHADSGSVPASLLAWRARWVPAGFELAHTGMRRSSVSSANVISLLYADGLAHFSVFLEPLNGAAARDTRVQLGPTAAVSRRLKTSDGELMITVVGEIPLGTAERIALSMQRQDVHAVR</sequence>
<dbReference type="GO" id="GO:0030288">
    <property type="term" value="C:outer membrane-bounded periplasmic space"/>
    <property type="evidence" value="ECO:0007669"/>
    <property type="project" value="TreeGrafter"/>
</dbReference>
<dbReference type="KEGG" id="prh:LT40_04660"/>
<evidence type="ECO:0000256" key="5">
    <source>
        <dbReference type="SAM" id="SignalP"/>
    </source>
</evidence>
<dbReference type="STRING" id="216142.LT40_04660"/>
<proteinExistence type="inferred from homology"/>
<feature type="domain" description="MucB/RseB N-terminal" evidence="6">
    <location>
        <begin position="22"/>
        <end position="184"/>
    </location>
</feature>
<dbReference type="RefSeq" id="WP_043187060.1">
    <property type="nucleotide sequence ID" value="NZ_CP009533.1"/>
</dbReference>
<dbReference type="InterPro" id="IPR033434">
    <property type="entry name" value="MucB/RseB_N"/>
</dbReference>
<dbReference type="Pfam" id="PF17188">
    <property type="entry name" value="MucB_RseB_C"/>
    <property type="match status" value="1"/>
</dbReference>
<organism evidence="8 9">
    <name type="scientific">Pseudomonas rhizosphaerae</name>
    <dbReference type="NCBI Taxonomy" id="216142"/>
    <lineage>
        <taxon>Bacteria</taxon>
        <taxon>Pseudomonadati</taxon>
        <taxon>Pseudomonadota</taxon>
        <taxon>Gammaproteobacteria</taxon>
        <taxon>Pseudomonadales</taxon>
        <taxon>Pseudomonadaceae</taxon>
        <taxon>Pseudomonas</taxon>
    </lineage>
</organism>
<evidence type="ECO:0000256" key="2">
    <source>
        <dbReference type="ARBA" id="ARBA00008150"/>
    </source>
</evidence>
<evidence type="ECO:0000313" key="8">
    <source>
        <dbReference type="EMBL" id="AIS16742.1"/>
    </source>
</evidence>
<keyword evidence="4" id="KW-0574">Periplasm</keyword>
<dbReference type="PIRSF" id="PIRSF005427">
    <property type="entry name" value="RseB"/>
    <property type="match status" value="1"/>
</dbReference>
<dbReference type="Gene3D" id="3.30.200.100">
    <property type="entry name" value="MucB/RseB, C-terminal domain"/>
    <property type="match status" value="1"/>
</dbReference>
<dbReference type="PANTHER" id="PTHR38782:SF1">
    <property type="entry name" value="SIGMA-E FACTOR REGULATORY PROTEIN RSEB"/>
    <property type="match status" value="1"/>
</dbReference>
<gene>
    <name evidence="8" type="ORF">LT40_04660</name>
</gene>
<dbReference type="HOGENOM" id="CLU_054710_0_0_6"/>
<evidence type="ECO:0000259" key="6">
    <source>
        <dbReference type="Pfam" id="PF03888"/>
    </source>
</evidence>
<dbReference type="Gene3D" id="2.50.20.10">
    <property type="entry name" value="Lipoprotein localisation LolA/LolB/LppX"/>
    <property type="match status" value="1"/>
</dbReference>
<evidence type="ECO:0000256" key="1">
    <source>
        <dbReference type="ARBA" id="ARBA00004418"/>
    </source>
</evidence>
<evidence type="ECO:0000256" key="3">
    <source>
        <dbReference type="ARBA" id="ARBA00022729"/>
    </source>
</evidence>
<feature type="signal peptide" evidence="5">
    <location>
        <begin position="1"/>
        <end position="19"/>
    </location>
</feature>
<dbReference type="Proteomes" id="UP000029499">
    <property type="component" value="Chromosome"/>
</dbReference>
<dbReference type="InterPro" id="IPR038484">
    <property type="entry name" value="MucB/RseB_C_sf"/>
</dbReference>
<dbReference type="InterPro" id="IPR033436">
    <property type="entry name" value="MucB/RseB_C"/>
</dbReference>
<keyword evidence="9" id="KW-1185">Reference proteome</keyword>
<accession>A0A089YQS3</accession>